<proteinExistence type="predicted"/>
<keyword evidence="2" id="KW-1185">Reference proteome</keyword>
<sequence>MDYDKCSTLANDSTIVVQENRSRFELKNPERKYFQKIEVDGCLIGDGVEKCDWIIASEKPKQRVLYIELKGCDIDKAISQLKSTLSHTKERYRDYNRECYAVTTRIPKHGPSIRKKCLDFYRSTKATLSVKNIKASVLG</sequence>
<dbReference type="RefSeq" id="WP_126791029.1">
    <property type="nucleotide sequence ID" value="NZ_PIPI01000001.1"/>
</dbReference>
<comment type="caution">
    <text evidence="1">The sequence shown here is derived from an EMBL/GenBank/DDBJ whole genome shotgun (WGS) entry which is preliminary data.</text>
</comment>
<accession>A0A432VYV6</accession>
<gene>
    <name evidence="1" type="ORF">CWE06_03035</name>
</gene>
<name>A0A432VYV6_9GAMM</name>
<evidence type="ECO:0000313" key="2">
    <source>
        <dbReference type="Proteomes" id="UP000288212"/>
    </source>
</evidence>
<dbReference type="AlphaFoldDB" id="A0A432VYV6"/>
<reference evidence="1 2" key="1">
    <citation type="journal article" date="2011" name="Front. Microbiol.">
        <title>Genomic signatures of strain selection and enhancement in Bacillus atrophaeus var. globigii, a historical biowarfare simulant.</title>
        <authorList>
            <person name="Gibbons H.S."/>
            <person name="Broomall S.M."/>
            <person name="McNew L.A."/>
            <person name="Daligault H."/>
            <person name="Chapman C."/>
            <person name="Bruce D."/>
            <person name="Karavis M."/>
            <person name="Krepps M."/>
            <person name="McGregor P.A."/>
            <person name="Hong C."/>
            <person name="Park K.H."/>
            <person name="Akmal A."/>
            <person name="Feldman A."/>
            <person name="Lin J.S."/>
            <person name="Chang W.E."/>
            <person name="Higgs B.W."/>
            <person name="Demirev P."/>
            <person name="Lindquist J."/>
            <person name="Liem A."/>
            <person name="Fochler E."/>
            <person name="Read T.D."/>
            <person name="Tapia R."/>
            <person name="Johnson S."/>
            <person name="Bishop-Lilly K.A."/>
            <person name="Detter C."/>
            <person name="Han C."/>
            <person name="Sozhamannan S."/>
            <person name="Rosenzweig C.N."/>
            <person name="Skowronski E.W."/>
        </authorList>
    </citation>
    <scope>NUCLEOTIDE SEQUENCE [LARGE SCALE GENOMIC DNA]</scope>
    <source>
        <strain evidence="1 2">AK5</strain>
    </source>
</reference>
<dbReference type="Proteomes" id="UP000288212">
    <property type="component" value="Unassembled WGS sequence"/>
</dbReference>
<evidence type="ECO:0000313" key="1">
    <source>
        <dbReference type="EMBL" id="RUO21835.1"/>
    </source>
</evidence>
<organism evidence="1 2">
    <name type="scientific">Aliidiomarina haloalkalitolerans</name>
    <dbReference type="NCBI Taxonomy" id="859059"/>
    <lineage>
        <taxon>Bacteria</taxon>
        <taxon>Pseudomonadati</taxon>
        <taxon>Pseudomonadota</taxon>
        <taxon>Gammaproteobacteria</taxon>
        <taxon>Alteromonadales</taxon>
        <taxon>Idiomarinaceae</taxon>
        <taxon>Aliidiomarina</taxon>
    </lineage>
</organism>
<dbReference type="OrthoDB" id="7062894at2"/>
<protein>
    <submittedName>
        <fullName evidence="1">Uncharacterized protein</fullName>
    </submittedName>
</protein>
<dbReference type="EMBL" id="PIPI01000001">
    <property type="protein sequence ID" value="RUO21835.1"/>
    <property type="molecule type" value="Genomic_DNA"/>
</dbReference>